<dbReference type="Proteomes" id="UP000324800">
    <property type="component" value="Unassembled WGS sequence"/>
</dbReference>
<protein>
    <submittedName>
        <fullName evidence="1">Uncharacterized protein</fullName>
    </submittedName>
</protein>
<sequence>MIKILDCLDKDVRDKSNGIILNIIKAGANELEEGQQHPYYNQLSSDGTISQLIQLYKNEDESIVQYSFEQTFAYLFRTLPLPPIIRKEIVDLLKIVSDFEQLAFLAESQENHDAILEENFESELLKSKFHTIDDLKLIYNLLKYGSNSNKIKVALAVKDKVEKFADDEYLEEFNNSMEYEFLKLNDEGKLKIKDKATGIIALNTTII</sequence>
<name>A0A5J4V7U3_9EUKA</name>
<evidence type="ECO:0000313" key="2">
    <source>
        <dbReference type="Proteomes" id="UP000324800"/>
    </source>
</evidence>
<proteinExistence type="predicted"/>
<organism evidence="1 2">
    <name type="scientific">Streblomastix strix</name>
    <dbReference type="NCBI Taxonomy" id="222440"/>
    <lineage>
        <taxon>Eukaryota</taxon>
        <taxon>Metamonada</taxon>
        <taxon>Preaxostyla</taxon>
        <taxon>Oxymonadida</taxon>
        <taxon>Streblomastigidae</taxon>
        <taxon>Streblomastix</taxon>
    </lineage>
</organism>
<comment type="caution">
    <text evidence="1">The sequence shown here is derived from an EMBL/GenBank/DDBJ whole genome shotgun (WGS) entry which is preliminary data.</text>
</comment>
<dbReference type="AlphaFoldDB" id="A0A5J4V7U3"/>
<reference evidence="1 2" key="1">
    <citation type="submission" date="2019-03" db="EMBL/GenBank/DDBJ databases">
        <title>Single cell metagenomics reveals metabolic interactions within the superorganism composed of flagellate Streblomastix strix and complex community of Bacteroidetes bacteria on its surface.</title>
        <authorList>
            <person name="Treitli S.C."/>
            <person name="Kolisko M."/>
            <person name="Husnik F."/>
            <person name="Keeling P."/>
            <person name="Hampl V."/>
        </authorList>
    </citation>
    <scope>NUCLEOTIDE SEQUENCE [LARGE SCALE GENOMIC DNA]</scope>
    <source>
        <strain evidence="1">ST1C</strain>
    </source>
</reference>
<evidence type="ECO:0000313" key="1">
    <source>
        <dbReference type="EMBL" id="KAA6378351.1"/>
    </source>
</evidence>
<gene>
    <name evidence="1" type="ORF">EZS28_026119</name>
</gene>
<accession>A0A5J4V7U3</accession>
<dbReference type="EMBL" id="SNRW01009204">
    <property type="protein sequence ID" value="KAA6378351.1"/>
    <property type="molecule type" value="Genomic_DNA"/>
</dbReference>